<reference evidence="1" key="2">
    <citation type="journal article" date="2015" name="Fish Shellfish Immunol.">
        <title>Early steps in the European eel (Anguilla anguilla)-Vibrio vulnificus interaction in the gills: Role of the RtxA13 toxin.</title>
        <authorList>
            <person name="Callol A."/>
            <person name="Pajuelo D."/>
            <person name="Ebbesson L."/>
            <person name="Teles M."/>
            <person name="MacKenzie S."/>
            <person name="Amaro C."/>
        </authorList>
    </citation>
    <scope>NUCLEOTIDE SEQUENCE</scope>
</reference>
<evidence type="ECO:0000313" key="1">
    <source>
        <dbReference type="EMBL" id="JAH66441.1"/>
    </source>
</evidence>
<organism evidence="1">
    <name type="scientific">Anguilla anguilla</name>
    <name type="common">European freshwater eel</name>
    <name type="synonym">Muraena anguilla</name>
    <dbReference type="NCBI Taxonomy" id="7936"/>
    <lineage>
        <taxon>Eukaryota</taxon>
        <taxon>Metazoa</taxon>
        <taxon>Chordata</taxon>
        <taxon>Craniata</taxon>
        <taxon>Vertebrata</taxon>
        <taxon>Euteleostomi</taxon>
        <taxon>Actinopterygii</taxon>
        <taxon>Neopterygii</taxon>
        <taxon>Teleostei</taxon>
        <taxon>Anguilliformes</taxon>
        <taxon>Anguillidae</taxon>
        <taxon>Anguilla</taxon>
    </lineage>
</organism>
<protein>
    <submittedName>
        <fullName evidence="1">Uncharacterized protein</fullName>
    </submittedName>
</protein>
<proteinExistence type="predicted"/>
<dbReference type="AlphaFoldDB" id="A0A0E9UL39"/>
<sequence length="28" mass="3275">MLYFSNMCKLVCLINDSLESTKVLNFFT</sequence>
<name>A0A0E9UL39_ANGAN</name>
<dbReference type="EMBL" id="GBXM01042136">
    <property type="protein sequence ID" value="JAH66441.1"/>
    <property type="molecule type" value="Transcribed_RNA"/>
</dbReference>
<reference evidence="1" key="1">
    <citation type="submission" date="2014-11" db="EMBL/GenBank/DDBJ databases">
        <authorList>
            <person name="Amaro Gonzalez C."/>
        </authorList>
    </citation>
    <scope>NUCLEOTIDE SEQUENCE</scope>
</reference>
<accession>A0A0E9UL39</accession>